<dbReference type="RefSeq" id="WP_229490666.1">
    <property type="nucleotide sequence ID" value="NZ_FPBO01000027.1"/>
</dbReference>
<dbReference type="FunFam" id="3.20.19.10:FF:000003">
    <property type="entry name" value="3-isopropylmalate dehydratase small subunit"/>
    <property type="match status" value="1"/>
</dbReference>
<dbReference type="InterPro" id="IPR004431">
    <property type="entry name" value="3-IsopropMal_deHydase_ssu"/>
</dbReference>
<evidence type="ECO:0000256" key="3">
    <source>
        <dbReference type="ARBA" id="ARBA00004729"/>
    </source>
</evidence>
<dbReference type="GO" id="GO:0009316">
    <property type="term" value="C:3-isopropylmalate dehydratase complex"/>
    <property type="evidence" value="ECO:0007669"/>
    <property type="project" value="InterPro"/>
</dbReference>
<reference evidence="13" key="1">
    <citation type="submission" date="2016-10" db="EMBL/GenBank/DDBJ databases">
        <authorList>
            <person name="Varghese N."/>
            <person name="Submissions S."/>
        </authorList>
    </citation>
    <scope>NUCLEOTIDE SEQUENCE [LARGE SCALE GENOMIC DNA]</scope>
    <source>
        <strain evidence="13">CGMCC 1.11014</strain>
    </source>
</reference>
<evidence type="ECO:0000256" key="10">
    <source>
        <dbReference type="HAMAP-Rule" id="MF_01031"/>
    </source>
</evidence>
<dbReference type="InterPro" id="IPR000573">
    <property type="entry name" value="AconitaseA/IPMdHydase_ssu_swvl"/>
</dbReference>
<sequence length="209" mass="22294">MSPPFTRLHAVAAPLDRANVDTDAILPARFMKTVKRGGLGSALFDAWRRGAGGAPNPDFVLNRPAYAASRILVANDNFGCGSSREHAVWALADAGIRCVIAPSFGEIFAANCLKNGVLPVALPPAVVAILLALLAAVPGAELTVDLEAQHVLTPGGQRHAFHIDPYAKHCLLLGLDDIAVTLERAEAITSYEQARRARTPWLFEDIRAT</sequence>
<dbReference type="STRING" id="1035707.SAMN05216552_102773"/>
<dbReference type="Proteomes" id="UP000199391">
    <property type="component" value="Unassembled WGS sequence"/>
</dbReference>
<evidence type="ECO:0000256" key="7">
    <source>
        <dbReference type="ARBA" id="ARBA00022605"/>
    </source>
</evidence>
<comment type="function">
    <text evidence="2 10">Catalyzes the isomerization between 2-isopropylmalate and 3-isopropylmalate, via the formation of 2-isopropylmaleate.</text>
</comment>
<keyword evidence="13" id="KW-1185">Reference proteome</keyword>
<organism evidence="12 13">
    <name type="scientific">Pseudoduganella namucuonensis</name>
    <dbReference type="NCBI Taxonomy" id="1035707"/>
    <lineage>
        <taxon>Bacteria</taxon>
        <taxon>Pseudomonadati</taxon>
        <taxon>Pseudomonadota</taxon>
        <taxon>Betaproteobacteria</taxon>
        <taxon>Burkholderiales</taxon>
        <taxon>Oxalobacteraceae</taxon>
        <taxon>Telluria group</taxon>
        <taxon>Pseudoduganella</taxon>
    </lineage>
</organism>
<dbReference type="PANTHER" id="PTHR43345:SF5">
    <property type="entry name" value="3-ISOPROPYLMALATE DEHYDRATASE SMALL SUBUNIT"/>
    <property type="match status" value="1"/>
</dbReference>
<evidence type="ECO:0000259" key="11">
    <source>
        <dbReference type="Pfam" id="PF00694"/>
    </source>
</evidence>
<dbReference type="CDD" id="cd01577">
    <property type="entry name" value="IPMI_Swivel"/>
    <property type="match status" value="1"/>
</dbReference>
<dbReference type="SUPFAM" id="SSF52016">
    <property type="entry name" value="LeuD/IlvD-like"/>
    <property type="match status" value="1"/>
</dbReference>
<evidence type="ECO:0000256" key="4">
    <source>
        <dbReference type="ARBA" id="ARBA00009845"/>
    </source>
</evidence>
<keyword evidence="7 10" id="KW-0028">Amino-acid biosynthesis</keyword>
<dbReference type="NCBIfam" id="NF002458">
    <property type="entry name" value="PRK01641.1"/>
    <property type="match status" value="1"/>
</dbReference>
<dbReference type="PANTHER" id="PTHR43345">
    <property type="entry name" value="3-ISOPROPYLMALATE DEHYDRATASE SMALL SUBUNIT 2-RELATED-RELATED"/>
    <property type="match status" value="1"/>
</dbReference>
<evidence type="ECO:0000256" key="5">
    <source>
        <dbReference type="ARBA" id="ARBA00011271"/>
    </source>
</evidence>
<evidence type="ECO:0000256" key="9">
    <source>
        <dbReference type="ARBA" id="ARBA00023304"/>
    </source>
</evidence>
<gene>
    <name evidence="10" type="primary">leuD</name>
    <name evidence="12" type="ORF">SAMN05216552_102773</name>
</gene>
<keyword evidence="6 10" id="KW-0432">Leucine biosynthesis</keyword>
<dbReference type="InterPro" id="IPR050075">
    <property type="entry name" value="LeuD"/>
</dbReference>
<dbReference type="InterPro" id="IPR015928">
    <property type="entry name" value="Aconitase/3IPM_dehydase_swvl"/>
</dbReference>
<accession>A0A1I7LDZ1</accession>
<keyword evidence="9 10" id="KW-0100">Branched-chain amino acid biosynthesis</keyword>
<dbReference type="NCBIfam" id="TIGR00171">
    <property type="entry name" value="leuD"/>
    <property type="match status" value="1"/>
</dbReference>
<dbReference type="AlphaFoldDB" id="A0A1I7LDZ1"/>
<comment type="pathway">
    <text evidence="3 10">Amino-acid biosynthesis; L-leucine biosynthesis; L-leucine from 3-methyl-2-oxobutanoate: step 2/4.</text>
</comment>
<comment type="similarity">
    <text evidence="4 10">Belongs to the LeuD family. LeuD type 1 subfamily.</text>
</comment>
<keyword evidence="8 10" id="KW-0456">Lyase</keyword>
<evidence type="ECO:0000256" key="2">
    <source>
        <dbReference type="ARBA" id="ARBA00002695"/>
    </source>
</evidence>
<dbReference type="EMBL" id="FPBO01000027">
    <property type="protein sequence ID" value="SFV07925.1"/>
    <property type="molecule type" value="Genomic_DNA"/>
</dbReference>
<dbReference type="GO" id="GO:0009098">
    <property type="term" value="P:L-leucine biosynthetic process"/>
    <property type="evidence" value="ECO:0007669"/>
    <property type="project" value="UniProtKB-UniRule"/>
</dbReference>
<proteinExistence type="inferred from homology"/>
<dbReference type="InterPro" id="IPR033940">
    <property type="entry name" value="IPMI_Swivel"/>
</dbReference>
<evidence type="ECO:0000256" key="1">
    <source>
        <dbReference type="ARBA" id="ARBA00000491"/>
    </source>
</evidence>
<comment type="catalytic activity">
    <reaction evidence="1 10">
        <text>(2R,3S)-3-isopropylmalate = (2S)-2-isopropylmalate</text>
        <dbReference type="Rhea" id="RHEA:32287"/>
        <dbReference type="ChEBI" id="CHEBI:1178"/>
        <dbReference type="ChEBI" id="CHEBI:35121"/>
        <dbReference type="EC" id="4.2.1.33"/>
    </reaction>
</comment>
<dbReference type="EC" id="4.2.1.33" evidence="10"/>
<dbReference type="GO" id="GO:0003861">
    <property type="term" value="F:3-isopropylmalate dehydratase activity"/>
    <property type="evidence" value="ECO:0007669"/>
    <property type="project" value="UniProtKB-UniRule"/>
</dbReference>
<evidence type="ECO:0000313" key="13">
    <source>
        <dbReference type="Proteomes" id="UP000199391"/>
    </source>
</evidence>
<evidence type="ECO:0000313" key="12">
    <source>
        <dbReference type="EMBL" id="SFV07925.1"/>
    </source>
</evidence>
<evidence type="ECO:0000256" key="6">
    <source>
        <dbReference type="ARBA" id="ARBA00022430"/>
    </source>
</evidence>
<feature type="domain" description="Aconitase A/isopropylmalate dehydratase small subunit swivel" evidence="11">
    <location>
        <begin position="4"/>
        <end position="123"/>
    </location>
</feature>
<dbReference type="Pfam" id="PF00694">
    <property type="entry name" value="Aconitase_C"/>
    <property type="match status" value="1"/>
</dbReference>
<dbReference type="HAMAP" id="MF_01031">
    <property type="entry name" value="LeuD_type1"/>
    <property type="match status" value="1"/>
</dbReference>
<dbReference type="UniPathway" id="UPA00048">
    <property type="reaction ID" value="UER00071"/>
</dbReference>
<name>A0A1I7LDZ1_9BURK</name>
<evidence type="ECO:0000256" key="8">
    <source>
        <dbReference type="ARBA" id="ARBA00023239"/>
    </source>
</evidence>
<protein>
    <recommendedName>
        <fullName evidence="10">3-isopropylmalate dehydratase small subunit</fullName>
        <ecNumber evidence="10">4.2.1.33</ecNumber>
    </recommendedName>
    <alternativeName>
        <fullName evidence="10">Alpha-IPM isomerase</fullName>
        <shortName evidence="10">IPMI</shortName>
    </alternativeName>
    <alternativeName>
        <fullName evidence="10">Isopropylmalate isomerase</fullName>
    </alternativeName>
</protein>
<dbReference type="Gene3D" id="3.20.19.10">
    <property type="entry name" value="Aconitase, domain 4"/>
    <property type="match status" value="1"/>
</dbReference>
<comment type="subunit">
    <text evidence="5 10">Heterodimer of LeuC and LeuD.</text>
</comment>